<protein>
    <submittedName>
        <fullName evidence="2">Uncharacterized protein</fullName>
    </submittedName>
</protein>
<dbReference type="Proteomes" id="UP000186098">
    <property type="component" value="Unassembled WGS sequence"/>
</dbReference>
<evidence type="ECO:0000313" key="2">
    <source>
        <dbReference type="EMBL" id="SIS59513.1"/>
    </source>
</evidence>
<evidence type="ECO:0000256" key="1">
    <source>
        <dbReference type="SAM" id="MobiDB-lite"/>
    </source>
</evidence>
<sequence>MRPARLALPRLSGARLPRSLSCLPLPCLSRSRLALSRGCGAGLALSGRPAGTLPDPGALARRRLSRSTLSDTLSLSRPLSGRLPLTGPAARGRSRGARGGCGGSVLGRRSGRRLGGLGRLRFLFGHGANLLV</sequence>
<feature type="region of interest" description="Disordered" evidence="1">
    <location>
        <begin position="80"/>
        <end position="104"/>
    </location>
</feature>
<organism evidence="2 3">
    <name type="scientific">Phaeovulum vinaykumarii</name>
    <dbReference type="NCBI Taxonomy" id="407234"/>
    <lineage>
        <taxon>Bacteria</taxon>
        <taxon>Pseudomonadati</taxon>
        <taxon>Pseudomonadota</taxon>
        <taxon>Alphaproteobacteria</taxon>
        <taxon>Rhodobacterales</taxon>
        <taxon>Paracoccaceae</taxon>
        <taxon>Phaeovulum</taxon>
    </lineage>
</organism>
<evidence type="ECO:0000313" key="3">
    <source>
        <dbReference type="Proteomes" id="UP000186098"/>
    </source>
</evidence>
<name>A0A1N7KD67_9RHOB</name>
<dbReference type="AlphaFoldDB" id="A0A1N7KD67"/>
<keyword evidence="3" id="KW-1185">Reference proteome</keyword>
<proteinExistence type="predicted"/>
<dbReference type="EMBL" id="FTOM01000001">
    <property type="protein sequence ID" value="SIS59513.1"/>
    <property type="molecule type" value="Genomic_DNA"/>
</dbReference>
<gene>
    <name evidence="2" type="ORF">SAMN05421795_101837</name>
</gene>
<accession>A0A1N7KD67</accession>
<feature type="compositionally biased region" description="Low complexity" evidence="1">
    <location>
        <begin position="80"/>
        <end position="91"/>
    </location>
</feature>
<dbReference type="STRING" id="407234.SAMN05421795_101837"/>
<reference evidence="3" key="1">
    <citation type="submission" date="2017-01" db="EMBL/GenBank/DDBJ databases">
        <authorList>
            <person name="Varghese N."/>
            <person name="Submissions S."/>
        </authorList>
    </citation>
    <scope>NUCLEOTIDE SEQUENCE [LARGE SCALE GENOMIC DNA]</scope>
    <source>
        <strain evidence="3">DSM 18714</strain>
    </source>
</reference>